<dbReference type="RefSeq" id="WP_197939273.1">
    <property type="nucleotide sequence ID" value="NZ_CP065713.1"/>
</dbReference>
<dbReference type="Proteomes" id="UP000594836">
    <property type="component" value="Chromosome"/>
</dbReference>
<evidence type="ECO:0000313" key="2">
    <source>
        <dbReference type="Proteomes" id="UP000594836"/>
    </source>
</evidence>
<gene>
    <name evidence="1" type="ORF">I6G38_06470</name>
</gene>
<evidence type="ECO:0000313" key="1">
    <source>
        <dbReference type="EMBL" id="QPT09881.1"/>
    </source>
</evidence>
<name>A0A7T3AC42_SPHPI</name>
<organism evidence="1 2">
    <name type="scientific">Sphingomonas paucimobilis</name>
    <name type="common">Pseudomonas paucimobilis</name>
    <dbReference type="NCBI Taxonomy" id="13689"/>
    <lineage>
        <taxon>Bacteria</taxon>
        <taxon>Pseudomonadati</taxon>
        <taxon>Pseudomonadota</taxon>
        <taxon>Alphaproteobacteria</taxon>
        <taxon>Sphingomonadales</taxon>
        <taxon>Sphingomonadaceae</taxon>
        <taxon>Sphingomonas</taxon>
    </lineage>
</organism>
<sequence length="1426" mass="151048">MAPNVVLVEARPRGAGDGAAVVVRLAGCGGVYPYFYDNVHWKAGIAGLPRTIASLDFDGEQLGGGGVPQAMELGWSPATRSALGEIAALYWADAPITVRIGPEGQALPPIAASGLVLDAAVEGGSLRIALSDTAAELKKPLLSDRFLGTGGVEGPVELENIIKSRSWGRCFNVPGQLIERANNIWCFGDPRRAWQRFVQVRDRGVAATEVLVLAWQGTPEATFAALKGAAAPQGGCVVCPSIACVKWWSEPAGDLKADIEGETADGYVETAPEIVARLIAVRSAIPIAAGALADAVAWRPAPAGWRIDNDTTTAADAISELLGDVSLSWLLVGGELRFRRWEWTASTRVARSHRVTRRSTIKPVATRKLGYRRNWSPMARGDLAAIVLAQDVAYEDGTSMESLKPAQPGADKTSDNVAKDTVSVGGTPSTAVNAQLKRIDPIEIDTAALKKATADLKVDTSELDKAVDRLRQRDEAAETALSALRGVVLDGAATQRQRDRAEGRLSEAAVQLLLMQENADRRMRDAGFITDPATGKVYAYAIDAMGERQTKVEAKLDAQAGQIALRATSAEVDAKILQAVLDPAQVAKLEPLIARIATVETVYDALRAEVRTKAELVELTRAVSRITDTEQRISAAEGLIASKVEQTSFAQAITRIGAAEQLLQSYGDVSRYAVELRQARAANARSDAALLASVLGEHQADELRLTAQALLRQELYTKIVDDVDGVKRVEARARTELAIQLQALDARSVQDRQLLIEADRVLAQDIDALGVQDSRQAAQIATLQDASIEAGRGIAGVAQTIRQQVRSQAQGDAALLGDALAGDQAERRFITSLAEIQTQLTTTLVVGFEASAAARQALRARIDTADARFDQEVRTTATRFNAVTELVTALTARFDDPTTGLAATRGDISRLARVTAEAAQVNAQAIESLRAVVNDPATGLPKTRAELAALNETVATQNSAAVRRLASLEAALSDPATGLAAAFAGIAAAERAQVDGDAAVAEQVRQVRATMNDPATGLPKTRADLGELTNTVATQNDATVRQLGSLAATVNAPDTGLAKTRAELAAEKIARADGDRAEAEARATLSAQVSDPANGLPWARSAIADLARVTNDRDNANATLIQQVRTMLDGIGNVGIQQAFEAVINRLGVIEGRYSVSMDVNGNLFGYQLIGGATGPAAFNLINTNLKLGTGKVVFDDGKMMMVQGVGFGVSRDLLEWFGPSMAIDKCSRANAKSFKATDGAEYMGGSLSISTLTHPGGSASLAADAVAEVASFGSNGRPVRYVASWSYTSERTDRYAADNSGLKAFDTARDSFNATSDDGGSTYFGSKSEDRPASTITLTRSFGSSSEQLQQRSFTTQQRTFNGLRPVTAANEPGYAIVTTTIGGGFTVQDPQQSTANRTLKLSLSRGFTESEGVTQRLTIVAIEE</sequence>
<proteinExistence type="predicted"/>
<protein>
    <recommendedName>
        <fullName evidence="3">DUF1983 domain-containing protein</fullName>
    </recommendedName>
</protein>
<evidence type="ECO:0008006" key="3">
    <source>
        <dbReference type="Google" id="ProtNLM"/>
    </source>
</evidence>
<accession>A0A7T3AC42</accession>
<reference evidence="1 2" key="1">
    <citation type="submission" date="2020-12" db="EMBL/GenBank/DDBJ databases">
        <title>FDA dAtabase for Regulatory Grade micrObial Sequences (FDA-ARGOS): Supporting development and validation of Infectious Disease Dx tests.</title>
        <authorList>
            <person name="Sproer C."/>
            <person name="Gronow S."/>
            <person name="Severitt S."/>
            <person name="Schroder I."/>
            <person name="Tallon L."/>
            <person name="Sadzewicz L."/>
            <person name="Zhao X."/>
            <person name="Boylan J."/>
            <person name="Ott S."/>
            <person name="Bowen H."/>
            <person name="Vavikolanu K."/>
            <person name="Mehta A."/>
            <person name="Aluvathingal J."/>
            <person name="Nadendla S."/>
            <person name="Lowell S."/>
            <person name="Myers T."/>
            <person name="Yan Y."/>
            <person name="Sichtig H."/>
        </authorList>
    </citation>
    <scope>NUCLEOTIDE SEQUENCE [LARGE SCALE GENOMIC DNA]</scope>
    <source>
        <strain evidence="1 2">FDAARGOS_881</strain>
    </source>
</reference>
<dbReference type="EMBL" id="CP065713">
    <property type="protein sequence ID" value="QPT09881.1"/>
    <property type="molecule type" value="Genomic_DNA"/>
</dbReference>